<reference evidence="1 2" key="1">
    <citation type="submission" date="2024-01" db="EMBL/GenBank/DDBJ databases">
        <title>The genomes of 5 underutilized Papilionoideae crops provide insights into root nodulation and disease resistanc.</title>
        <authorList>
            <person name="Jiang F."/>
        </authorList>
    </citation>
    <scope>NUCLEOTIDE SEQUENCE [LARGE SCALE GENOMIC DNA]</scope>
    <source>
        <strain evidence="1">LVBAO_FW01</strain>
        <tissue evidence="1">Leaves</tissue>
    </source>
</reference>
<comment type="caution">
    <text evidence="1">The sequence shown here is derived from an EMBL/GenBank/DDBJ whole genome shotgun (WGS) entry which is preliminary data.</text>
</comment>
<evidence type="ECO:0000313" key="2">
    <source>
        <dbReference type="Proteomes" id="UP001367508"/>
    </source>
</evidence>
<name>A0AAN9MUD6_CANGL</name>
<proteinExistence type="predicted"/>
<dbReference type="AlphaFoldDB" id="A0AAN9MUD6"/>
<organism evidence="1 2">
    <name type="scientific">Canavalia gladiata</name>
    <name type="common">Sword bean</name>
    <name type="synonym">Dolichos gladiatus</name>
    <dbReference type="NCBI Taxonomy" id="3824"/>
    <lineage>
        <taxon>Eukaryota</taxon>
        <taxon>Viridiplantae</taxon>
        <taxon>Streptophyta</taxon>
        <taxon>Embryophyta</taxon>
        <taxon>Tracheophyta</taxon>
        <taxon>Spermatophyta</taxon>
        <taxon>Magnoliopsida</taxon>
        <taxon>eudicotyledons</taxon>
        <taxon>Gunneridae</taxon>
        <taxon>Pentapetalae</taxon>
        <taxon>rosids</taxon>
        <taxon>fabids</taxon>
        <taxon>Fabales</taxon>
        <taxon>Fabaceae</taxon>
        <taxon>Papilionoideae</taxon>
        <taxon>50 kb inversion clade</taxon>
        <taxon>NPAAA clade</taxon>
        <taxon>indigoferoid/millettioid clade</taxon>
        <taxon>Phaseoleae</taxon>
        <taxon>Canavalia</taxon>
    </lineage>
</organism>
<protein>
    <submittedName>
        <fullName evidence="1">Uncharacterized protein</fullName>
    </submittedName>
</protein>
<dbReference type="Proteomes" id="UP001367508">
    <property type="component" value="Unassembled WGS sequence"/>
</dbReference>
<accession>A0AAN9MUD6</accession>
<sequence>MQSFPYALKRRYDLGAKATLSTTSSTLRRYPLAARAGNYYIKVSTGKLTINNLSIPVLGREDAVVNGLFPILSMPTSVLVASIIGLHESQTYAGSEEVSLHVPLRLDLRDKQGILNVGVLFSAATYSVVCSGLPSKDCHSSLASLNPVLLARPVLERE</sequence>
<keyword evidence="2" id="KW-1185">Reference proteome</keyword>
<dbReference type="EMBL" id="JAYMYQ010000001">
    <property type="protein sequence ID" value="KAK7361195.1"/>
    <property type="molecule type" value="Genomic_DNA"/>
</dbReference>
<gene>
    <name evidence="1" type="ORF">VNO77_03242</name>
</gene>
<evidence type="ECO:0000313" key="1">
    <source>
        <dbReference type="EMBL" id="KAK7361195.1"/>
    </source>
</evidence>